<sequence length="77" mass="8810">MNSYQYSTPKTNNIEETPSRTDDSLIAKNLQKEQYIGIAILLVGLITIIGFFSRRFEYALIFALTISMILIVFFITV</sequence>
<name>A0ABX8X630_9CYAN</name>
<feature type="transmembrane region" description="Helical" evidence="2">
    <location>
        <begin position="58"/>
        <end position="76"/>
    </location>
</feature>
<keyword evidence="4" id="KW-1185">Reference proteome</keyword>
<evidence type="ECO:0000256" key="1">
    <source>
        <dbReference type="SAM" id="MobiDB-lite"/>
    </source>
</evidence>
<keyword evidence="2" id="KW-0812">Transmembrane</keyword>
<keyword evidence="2" id="KW-0472">Membrane</keyword>
<organism evidence="3 4">
    <name type="scientific">Sphaerospermopsis torques-reginae ITEP-024</name>
    <dbReference type="NCBI Taxonomy" id="984208"/>
    <lineage>
        <taxon>Bacteria</taxon>
        <taxon>Bacillati</taxon>
        <taxon>Cyanobacteriota</taxon>
        <taxon>Cyanophyceae</taxon>
        <taxon>Nostocales</taxon>
        <taxon>Aphanizomenonaceae</taxon>
        <taxon>Sphaerospermopsis</taxon>
        <taxon>Sphaerospermopsis torques-reginae</taxon>
    </lineage>
</organism>
<accession>A0ABX8X630</accession>
<keyword evidence="2" id="KW-1133">Transmembrane helix</keyword>
<evidence type="ECO:0000313" key="3">
    <source>
        <dbReference type="EMBL" id="QYX34064.1"/>
    </source>
</evidence>
<feature type="compositionally biased region" description="Polar residues" evidence="1">
    <location>
        <begin position="1"/>
        <end position="16"/>
    </location>
</feature>
<protein>
    <submittedName>
        <fullName evidence="3">Uncharacterized protein</fullName>
    </submittedName>
</protein>
<evidence type="ECO:0000256" key="2">
    <source>
        <dbReference type="SAM" id="Phobius"/>
    </source>
</evidence>
<evidence type="ECO:0000313" key="4">
    <source>
        <dbReference type="Proteomes" id="UP000826540"/>
    </source>
</evidence>
<reference evidence="3 4" key="1">
    <citation type="journal article" date="2022" name="J. Am. Chem. Soc.">
        <title>Biosynthesis of Guanitoxin Enables Global Environmental Detection in Freshwater Cyanobacteria.</title>
        <authorList>
            <person name="Lima S.T."/>
            <person name="Fallon T.R."/>
            <person name="Cordoza J.L."/>
            <person name="Chekan J.R."/>
            <person name="Delbaje E."/>
            <person name="Hopiavuori A.R."/>
            <person name="Alvarenga D.O."/>
            <person name="Wood S.M."/>
            <person name="Luhavaya H."/>
            <person name="Baumgartner J.T."/>
            <person name="Dorr F.A."/>
            <person name="Etchegaray A."/>
            <person name="Pinto E."/>
            <person name="McKinnie S.M.K."/>
            <person name="Fiore M.F."/>
            <person name="Moore B.S."/>
        </authorList>
    </citation>
    <scope>NUCLEOTIDE SEQUENCE [LARGE SCALE GENOMIC DNA]</scope>
    <source>
        <strain evidence="3 4">ITEP-024</strain>
    </source>
</reference>
<feature type="region of interest" description="Disordered" evidence="1">
    <location>
        <begin position="1"/>
        <end position="20"/>
    </location>
</feature>
<dbReference type="EMBL" id="CP080598">
    <property type="protein sequence ID" value="QYX34064.1"/>
    <property type="molecule type" value="Genomic_DNA"/>
</dbReference>
<proteinExistence type="predicted"/>
<dbReference type="Proteomes" id="UP000826540">
    <property type="component" value="Chromosome"/>
</dbReference>
<gene>
    <name evidence="3" type="ORF">K2F26_03140</name>
</gene>
<feature type="transmembrane region" description="Helical" evidence="2">
    <location>
        <begin position="35"/>
        <end position="52"/>
    </location>
</feature>